<evidence type="ECO:0000313" key="2">
    <source>
        <dbReference type="Proteomes" id="UP000232722"/>
    </source>
</evidence>
<dbReference type="Proteomes" id="UP000232722">
    <property type="component" value="Unassembled WGS sequence"/>
</dbReference>
<gene>
    <name evidence="1" type="ORF">RhiirA5_377897</name>
</gene>
<dbReference type="EMBL" id="LLXJ01000768">
    <property type="protein sequence ID" value="PKC06352.1"/>
    <property type="molecule type" value="Genomic_DNA"/>
</dbReference>
<accession>A0A2N0PHR7</accession>
<dbReference type="AlphaFoldDB" id="A0A2N0PHR7"/>
<comment type="caution">
    <text evidence="1">The sequence shown here is derived from an EMBL/GenBank/DDBJ whole genome shotgun (WGS) entry which is preliminary data.</text>
</comment>
<protein>
    <submittedName>
        <fullName evidence="1">Uncharacterized protein</fullName>
    </submittedName>
</protein>
<organism evidence="1 2">
    <name type="scientific">Rhizophagus irregularis</name>
    <dbReference type="NCBI Taxonomy" id="588596"/>
    <lineage>
        <taxon>Eukaryota</taxon>
        <taxon>Fungi</taxon>
        <taxon>Fungi incertae sedis</taxon>
        <taxon>Mucoromycota</taxon>
        <taxon>Glomeromycotina</taxon>
        <taxon>Glomeromycetes</taxon>
        <taxon>Glomerales</taxon>
        <taxon>Glomeraceae</taxon>
        <taxon>Rhizophagus</taxon>
    </lineage>
</organism>
<proteinExistence type="predicted"/>
<name>A0A2N0PHR7_9GLOM</name>
<reference evidence="1 2" key="1">
    <citation type="submission" date="2016-04" db="EMBL/GenBank/DDBJ databases">
        <title>Genome analyses suggest a sexual origin of heterokaryosis in a supposedly ancient asexual fungus.</title>
        <authorList>
            <person name="Ropars J."/>
            <person name="Sedzielewska K."/>
            <person name="Noel J."/>
            <person name="Charron P."/>
            <person name="Farinelli L."/>
            <person name="Marton T."/>
            <person name="Kruger M."/>
            <person name="Pelin A."/>
            <person name="Brachmann A."/>
            <person name="Corradi N."/>
        </authorList>
    </citation>
    <scope>NUCLEOTIDE SEQUENCE [LARGE SCALE GENOMIC DNA]</scope>
    <source>
        <strain evidence="1 2">A5</strain>
    </source>
</reference>
<reference evidence="1 2" key="2">
    <citation type="submission" date="2017-09" db="EMBL/GenBank/DDBJ databases">
        <title>Extensive intraspecific genome diversity in a model arbuscular mycorrhizal fungus.</title>
        <authorList>
            <person name="Chen E.C."/>
            <person name="Morin E."/>
            <person name="Beaudet D."/>
            <person name="Noel J."/>
            <person name="Ndikumana S."/>
            <person name="Charron P."/>
            <person name="St-Onge C."/>
            <person name="Giorgi J."/>
            <person name="Grigoriev I.V."/>
            <person name="Roux C."/>
            <person name="Martin F.M."/>
            <person name="Corradi N."/>
        </authorList>
    </citation>
    <scope>NUCLEOTIDE SEQUENCE [LARGE SCALE GENOMIC DNA]</scope>
    <source>
        <strain evidence="1 2">A5</strain>
    </source>
</reference>
<evidence type="ECO:0000313" key="1">
    <source>
        <dbReference type="EMBL" id="PKC06352.1"/>
    </source>
</evidence>
<sequence length="178" mass="21431">MWVVWVRYKEKLRCSYEARLEGSKLEDCRTLFRMVFVPCGHCTRQTTRDIVDLRRLKLENYRTLFRMLRRLKLENYRTLFRMLTRLKLEDYRTLFRMVFVPCSYCTRQTTCDIVDVLSFANHPSLFYFNVADDHNNKIVNPDEAGPQEYGGTTIRILLEVGGKYVKWVNFLQSKPYRD</sequence>